<accession>A0ABU6J4K6</accession>
<dbReference type="Proteomes" id="UP001352263">
    <property type="component" value="Unassembled WGS sequence"/>
</dbReference>
<evidence type="ECO:0000313" key="3">
    <source>
        <dbReference type="EMBL" id="MEC4718272.1"/>
    </source>
</evidence>
<proteinExistence type="predicted"/>
<keyword evidence="1" id="KW-0812">Transmembrane</keyword>
<keyword evidence="1" id="KW-0472">Membrane</keyword>
<dbReference type="Pfam" id="PF02601">
    <property type="entry name" value="Exonuc_VII_L"/>
    <property type="match status" value="1"/>
</dbReference>
<dbReference type="RefSeq" id="WP_326505023.1">
    <property type="nucleotide sequence ID" value="NZ_JAWIIV010000002.1"/>
</dbReference>
<protein>
    <submittedName>
        <fullName evidence="3">Exodeoxyribonuclease VII large subunit</fullName>
    </submittedName>
</protein>
<evidence type="ECO:0000259" key="2">
    <source>
        <dbReference type="Pfam" id="PF02601"/>
    </source>
</evidence>
<feature type="domain" description="Exonuclease VII large subunit C-terminal" evidence="2">
    <location>
        <begin position="144"/>
        <end position="314"/>
    </location>
</feature>
<gene>
    <name evidence="3" type="ORF">RY831_03870</name>
</gene>
<evidence type="ECO:0000256" key="1">
    <source>
        <dbReference type="SAM" id="Phobius"/>
    </source>
</evidence>
<dbReference type="InterPro" id="IPR020579">
    <property type="entry name" value="Exonuc_VII_lsu_C"/>
</dbReference>
<sequence>MNAPLSVNEIGAAALSKIIQNEITRSVQDNVPKGMSLLRVRGKLGTLRHGNVPKLFGVKLVEGGEEVLLDIPKTLVARLGLKGGESVVVTGTLIAVCNRYTDRRVEFHLDVVEAELHAQSQPSATDAQQQMSLARLKSLAVQRRQFPAELPLMLSLICSKSGQAQVDQDFLLELQVVSDLVKLERISVNVLSAQDIADGIARANGKVVVLIRGGGSADQFEVFDDPAVLEALAKKDAYRVIGLGHTANTTLLDLVADYAATTPTRAGAHLCNLIERTSLPLMEARRLAGQAHHAEAVVLEHRAKIRLLQDRLKKRVRPLTVAAIASAALAAGIVLGKLFIA</sequence>
<name>A0ABU6J4K6_9BURK</name>
<feature type="transmembrane region" description="Helical" evidence="1">
    <location>
        <begin position="319"/>
        <end position="340"/>
    </location>
</feature>
<dbReference type="InterPro" id="IPR003753">
    <property type="entry name" value="Exonuc_VII_L"/>
</dbReference>
<dbReference type="EMBL" id="JAWIIV010000002">
    <property type="protein sequence ID" value="MEC4718272.1"/>
    <property type="molecule type" value="Genomic_DNA"/>
</dbReference>
<evidence type="ECO:0000313" key="4">
    <source>
        <dbReference type="Proteomes" id="UP001352263"/>
    </source>
</evidence>
<keyword evidence="4" id="KW-1185">Reference proteome</keyword>
<reference evidence="3 4" key="1">
    <citation type="submission" date="2023-10" db="EMBL/GenBank/DDBJ databases">
        <title>Noviherbaspirillum sp. CPCC 100848 genome assembly.</title>
        <authorList>
            <person name="Li X.Y."/>
            <person name="Fang X.M."/>
        </authorList>
    </citation>
    <scope>NUCLEOTIDE SEQUENCE [LARGE SCALE GENOMIC DNA]</scope>
    <source>
        <strain evidence="3 4">CPCC 100848</strain>
    </source>
</reference>
<keyword evidence="1" id="KW-1133">Transmembrane helix</keyword>
<comment type="caution">
    <text evidence="3">The sequence shown here is derived from an EMBL/GenBank/DDBJ whole genome shotgun (WGS) entry which is preliminary data.</text>
</comment>
<organism evidence="3 4">
    <name type="scientific">Noviherbaspirillum album</name>
    <dbReference type="NCBI Taxonomy" id="3080276"/>
    <lineage>
        <taxon>Bacteria</taxon>
        <taxon>Pseudomonadati</taxon>
        <taxon>Pseudomonadota</taxon>
        <taxon>Betaproteobacteria</taxon>
        <taxon>Burkholderiales</taxon>
        <taxon>Oxalobacteraceae</taxon>
        <taxon>Noviherbaspirillum</taxon>
    </lineage>
</organism>
<dbReference type="PANTHER" id="PTHR30008">
    <property type="entry name" value="EXODEOXYRIBONUCLEASE 7 LARGE SUBUNIT"/>
    <property type="match status" value="1"/>
</dbReference>
<dbReference type="PANTHER" id="PTHR30008:SF0">
    <property type="entry name" value="EXODEOXYRIBONUCLEASE 7 LARGE SUBUNIT"/>
    <property type="match status" value="1"/>
</dbReference>